<name>A0A3N0CK95_9ACTN</name>
<proteinExistence type="inferred from homology"/>
<gene>
    <name evidence="2" type="ORF">EFK50_12050</name>
</gene>
<dbReference type="Gene3D" id="3.40.50.720">
    <property type="entry name" value="NAD(P)-binding Rossmann-like Domain"/>
    <property type="match status" value="1"/>
</dbReference>
<dbReference type="InterPro" id="IPR050259">
    <property type="entry name" value="SDR"/>
</dbReference>
<dbReference type="EMBL" id="RJSE01000007">
    <property type="protein sequence ID" value="RNL63353.1"/>
    <property type="molecule type" value="Genomic_DNA"/>
</dbReference>
<dbReference type="SUPFAM" id="SSF51735">
    <property type="entry name" value="NAD(P)-binding Rossmann-fold domains"/>
    <property type="match status" value="1"/>
</dbReference>
<reference evidence="2 3" key="1">
    <citation type="submission" date="2018-11" db="EMBL/GenBank/DDBJ databases">
        <authorList>
            <person name="Li F."/>
        </authorList>
    </citation>
    <scope>NUCLEOTIDE SEQUENCE [LARGE SCALE GENOMIC DNA]</scope>
    <source>
        <strain evidence="2 3">Gsoil 097</strain>
    </source>
</reference>
<dbReference type="AlphaFoldDB" id="A0A3N0CK95"/>
<keyword evidence="3" id="KW-1185">Reference proteome</keyword>
<dbReference type="InterPro" id="IPR036291">
    <property type="entry name" value="NAD(P)-bd_dom_sf"/>
</dbReference>
<dbReference type="PRINTS" id="PR00081">
    <property type="entry name" value="GDHRDH"/>
</dbReference>
<organism evidence="2 3">
    <name type="scientific">Nocardioides marmoriginsengisoli</name>
    <dbReference type="NCBI Taxonomy" id="661483"/>
    <lineage>
        <taxon>Bacteria</taxon>
        <taxon>Bacillati</taxon>
        <taxon>Actinomycetota</taxon>
        <taxon>Actinomycetes</taxon>
        <taxon>Propionibacteriales</taxon>
        <taxon>Nocardioidaceae</taxon>
        <taxon>Nocardioides</taxon>
    </lineage>
</organism>
<dbReference type="PANTHER" id="PTHR42879:SF6">
    <property type="entry name" value="NADPH-DEPENDENT REDUCTASE BACG"/>
    <property type="match status" value="1"/>
</dbReference>
<dbReference type="PANTHER" id="PTHR42879">
    <property type="entry name" value="3-OXOACYL-(ACYL-CARRIER-PROTEIN) REDUCTASE"/>
    <property type="match status" value="1"/>
</dbReference>
<protein>
    <submittedName>
        <fullName evidence="2">SDR family oxidoreductase</fullName>
    </submittedName>
</protein>
<evidence type="ECO:0000313" key="3">
    <source>
        <dbReference type="Proteomes" id="UP000267128"/>
    </source>
</evidence>
<dbReference type="OrthoDB" id="9804774at2"/>
<accession>A0A3N0CK95</accession>
<evidence type="ECO:0000313" key="2">
    <source>
        <dbReference type="EMBL" id="RNL63353.1"/>
    </source>
</evidence>
<comment type="caution">
    <text evidence="2">The sequence shown here is derived from an EMBL/GenBank/DDBJ whole genome shotgun (WGS) entry which is preliminary data.</text>
</comment>
<dbReference type="RefSeq" id="WP_123228642.1">
    <property type="nucleotide sequence ID" value="NZ_RJSE01000007.1"/>
</dbReference>
<dbReference type="Proteomes" id="UP000267128">
    <property type="component" value="Unassembled WGS sequence"/>
</dbReference>
<evidence type="ECO:0000256" key="1">
    <source>
        <dbReference type="ARBA" id="ARBA00006484"/>
    </source>
</evidence>
<comment type="similarity">
    <text evidence="1">Belongs to the short-chain dehydrogenases/reductases (SDR) family.</text>
</comment>
<dbReference type="Pfam" id="PF13561">
    <property type="entry name" value="adh_short_C2"/>
    <property type="match status" value="1"/>
</dbReference>
<sequence length="236" mass="24424">MSTGHGPRIALVTAGSSGIGAGIVRALAPDHTVVVLSRSEGADAIAAEVGGVAVRGSITDPADRERAVATVLDRFGRIDALVLNTGHPPKGDLLELTDADWEAGLDLIFRSSLHLVGLVTPTFLEQRGGSVVAITSYATRVPELVMPVSSVLRAALQNWIKLYATRYGADGIRANSVLPGFIDTHPADPARLASIPAGRYADPLELGRVVAFLASDAASFVSGQNITVDGGMVAVP</sequence>
<dbReference type="InterPro" id="IPR002347">
    <property type="entry name" value="SDR_fam"/>
</dbReference>